<proteinExistence type="predicted"/>
<accession>S4P925</accession>
<evidence type="ECO:0000313" key="1">
    <source>
        <dbReference type="EMBL" id="JAA83320.1"/>
    </source>
</evidence>
<dbReference type="AlphaFoldDB" id="S4P925"/>
<reference evidence="1" key="2">
    <citation type="submission" date="2013-05" db="EMBL/GenBank/DDBJ databases">
        <authorList>
            <person name="Carter J.-M."/>
            <person name="Baker S.C."/>
            <person name="Pink R."/>
            <person name="Carter D.R.F."/>
            <person name="Collins A."/>
            <person name="Tomlin J."/>
            <person name="Gibbs M."/>
            <person name="Breuker C.J."/>
        </authorList>
    </citation>
    <scope>NUCLEOTIDE SEQUENCE</scope>
    <source>
        <tissue evidence="1">Ovary</tissue>
    </source>
</reference>
<dbReference type="EMBL" id="GAIX01009240">
    <property type="protein sequence ID" value="JAA83320.1"/>
    <property type="molecule type" value="Transcribed_RNA"/>
</dbReference>
<reference evidence="1" key="1">
    <citation type="journal article" date="2013" name="BMC Genomics">
        <title>Unscrambling butterfly oogenesis.</title>
        <authorList>
            <person name="Carter J.M."/>
            <person name="Baker S.C."/>
            <person name="Pink R."/>
            <person name="Carter D.R."/>
            <person name="Collins A."/>
            <person name="Tomlin J."/>
            <person name="Gibbs M."/>
            <person name="Breuker C.J."/>
        </authorList>
    </citation>
    <scope>NUCLEOTIDE SEQUENCE</scope>
    <source>
        <tissue evidence="1">Ovary</tissue>
    </source>
</reference>
<sequence>TVLGFFLIISSDGCPLLGIGNVLGGPYSTAAFVQRRTENYLITVHLVGSLSTLRLIPATWDPSVLGWINILPI</sequence>
<protein>
    <submittedName>
        <fullName evidence="1">Uncharacterized protein</fullName>
    </submittedName>
</protein>
<feature type="non-terminal residue" evidence="1">
    <location>
        <position position="1"/>
    </location>
</feature>
<name>S4P925_9NEOP</name>
<organism evidence="1">
    <name type="scientific">Pararge aegeria</name>
    <name type="common">speckled wood butterfly</name>
    <dbReference type="NCBI Taxonomy" id="116150"/>
    <lineage>
        <taxon>Eukaryota</taxon>
        <taxon>Metazoa</taxon>
        <taxon>Ecdysozoa</taxon>
        <taxon>Arthropoda</taxon>
        <taxon>Hexapoda</taxon>
        <taxon>Insecta</taxon>
        <taxon>Pterygota</taxon>
        <taxon>Neoptera</taxon>
        <taxon>Endopterygota</taxon>
        <taxon>Lepidoptera</taxon>
        <taxon>Glossata</taxon>
        <taxon>Ditrysia</taxon>
        <taxon>Papilionoidea</taxon>
        <taxon>Nymphalidae</taxon>
        <taxon>Satyrinae</taxon>
        <taxon>Satyrini</taxon>
        <taxon>Parargina</taxon>
        <taxon>Pararge</taxon>
    </lineage>
</organism>